<protein>
    <recommendedName>
        <fullName evidence="4">Type-4 uracil-DNA glycosylase</fullName>
        <ecNumber evidence="3">3.2.2.27</ecNumber>
    </recommendedName>
</protein>
<evidence type="ECO:0000256" key="10">
    <source>
        <dbReference type="ARBA" id="ARBA00023014"/>
    </source>
</evidence>
<sequence>MTGADWPAKAAPTAATWDDLVALAVRCTACAELAATRTTVVVGVYPPGADVLLIGEAPGAQEDAAGVPFVGKAGQLLDALLAEAGLERGRVAIANVLKCRPPGNRKPRRSEMERCRPWLARQIELVDPLVICTLGGTATEWALGRGTRITAVRGTEQAYAGRPLIPTYHPSAAIRFGPQGAPLAALREDLAQVADLARRLRAERAVR</sequence>
<dbReference type="SMART" id="SM00987">
    <property type="entry name" value="UreE_C"/>
    <property type="match status" value="1"/>
</dbReference>
<dbReference type="PANTHER" id="PTHR33693:SF1">
    <property type="entry name" value="TYPE-4 URACIL-DNA GLYCOSYLASE"/>
    <property type="match status" value="1"/>
</dbReference>
<evidence type="ECO:0000256" key="1">
    <source>
        <dbReference type="ARBA" id="ARBA00001400"/>
    </source>
</evidence>
<accession>A0A132MXU9</accession>
<dbReference type="Pfam" id="PF03167">
    <property type="entry name" value="UDG"/>
    <property type="match status" value="1"/>
</dbReference>
<keyword evidence="6" id="KW-0479">Metal-binding</keyword>
<keyword evidence="10" id="KW-0411">Iron-sulfur</keyword>
<dbReference type="RefSeq" id="WP_066889784.1">
    <property type="nucleotide sequence ID" value="NZ_JYIJ01000017.1"/>
</dbReference>
<dbReference type="EMBL" id="LAXD01000001">
    <property type="protein sequence ID" value="KWX02647.1"/>
    <property type="molecule type" value="Genomic_DNA"/>
</dbReference>
<organism evidence="13 14">
    <name type="scientific">Carbonactinospora thermoautotrophica</name>
    <dbReference type="NCBI Taxonomy" id="1469144"/>
    <lineage>
        <taxon>Bacteria</taxon>
        <taxon>Bacillati</taxon>
        <taxon>Actinomycetota</taxon>
        <taxon>Actinomycetes</taxon>
        <taxon>Kitasatosporales</taxon>
        <taxon>Carbonactinosporaceae</taxon>
        <taxon>Carbonactinospora</taxon>
    </lineage>
</organism>
<evidence type="ECO:0000313" key="13">
    <source>
        <dbReference type="EMBL" id="KWX02647.1"/>
    </source>
</evidence>
<reference evidence="14" key="1">
    <citation type="submission" date="2015-04" db="EMBL/GenBank/DDBJ databases">
        <title>Physiological reanalysis, assessment of diazotrophy, and genome sequences of multiple isolates of Streptomyces thermoautotrophicus.</title>
        <authorList>
            <person name="MacKellar D.C."/>
            <person name="Lieber L."/>
            <person name="Norman J."/>
            <person name="Bolger A."/>
            <person name="Tobin C."/>
            <person name="Murray J.W."/>
            <person name="Chang R."/>
            <person name="Ford T."/>
            <person name="Nguyen P.Q."/>
            <person name="Woodward J."/>
            <person name="Permingeat H."/>
            <person name="Joshi N.S."/>
            <person name="Silver P.A."/>
            <person name="Usadel B."/>
            <person name="Rutherford A.W."/>
            <person name="Friesen M."/>
            <person name="Prell J."/>
        </authorList>
    </citation>
    <scope>NUCLEOTIDE SEQUENCE [LARGE SCALE GENOMIC DNA]</scope>
    <source>
        <strain evidence="14">H1</strain>
    </source>
</reference>
<dbReference type="GO" id="GO:0046872">
    <property type="term" value="F:metal ion binding"/>
    <property type="evidence" value="ECO:0007669"/>
    <property type="project" value="UniProtKB-KW"/>
</dbReference>
<dbReference type="GO" id="GO:0006281">
    <property type="term" value="P:DNA repair"/>
    <property type="evidence" value="ECO:0007669"/>
    <property type="project" value="UniProtKB-KW"/>
</dbReference>
<dbReference type="EC" id="3.2.2.27" evidence="3"/>
<keyword evidence="9" id="KW-0408">Iron</keyword>
<evidence type="ECO:0000256" key="6">
    <source>
        <dbReference type="ARBA" id="ARBA00022723"/>
    </source>
</evidence>
<dbReference type="InterPro" id="IPR005273">
    <property type="entry name" value="Ura-DNA_glyco_family4"/>
</dbReference>
<evidence type="ECO:0000256" key="2">
    <source>
        <dbReference type="ARBA" id="ARBA00006521"/>
    </source>
</evidence>
<dbReference type="InterPro" id="IPR036895">
    <property type="entry name" value="Uracil-DNA_glycosylase-like_sf"/>
</dbReference>
<keyword evidence="7" id="KW-0227">DNA damage</keyword>
<evidence type="ECO:0000256" key="11">
    <source>
        <dbReference type="ARBA" id="ARBA00023204"/>
    </source>
</evidence>
<dbReference type="CDD" id="cd10030">
    <property type="entry name" value="UDG-F4_TTUDGA_SPO1dp_like"/>
    <property type="match status" value="1"/>
</dbReference>
<dbReference type="NCBIfam" id="TIGR00758">
    <property type="entry name" value="UDG_fam4"/>
    <property type="match status" value="1"/>
</dbReference>
<dbReference type="InterPro" id="IPR051536">
    <property type="entry name" value="UDG_Type-4/5"/>
</dbReference>
<keyword evidence="8" id="KW-0378">Hydrolase</keyword>
<name>A0A132MXU9_9ACTN</name>
<dbReference type="SUPFAM" id="SSF52141">
    <property type="entry name" value="Uracil-DNA glycosylase-like"/>
    <property type="match status" value="1"/>
</dbReference>
<evidence type="ECO:0000313" key="14">
    <source>
        <dbReference type="Proteomes" id="UP000070188"/>
    </source>
</evidence>
<keyword evidence="11" id="KW-0234">DNA repair</keyword>
<evidence type="ECO:0000256" key="8">
    <source>
        <dbReference type="ARBA" id="ARBA00022801"/>
    </source>
</evidence>
<evidence type="ECO:0000259" key="12">
    <source>
        <dbReference type="SMART" id="SM00986"/>
    </source>
</evidence>
<gene>
    <name evidence="13" type="ORF">LI90_3690</name>
</gene>
<comment type="catalytic activity">
    <reaction evidence="1">
        <text>Hydrolyzes single-stranded DNA or mismatched double-stranded DNA and polynucleotides, releasing free uracil.</text>
        <dbReference type="EC" id="3.2.2.27"/>
    </reaction>
</comment>
<dbReference type="STRING" id="1469144.LI90_3690"/>
<comment type="caution">
    <text evidence="13">The sequence shown here is derived from an EMBL/GenBank/DDBJ whole genome shotgun (WGS) entry which is preliminary data.</text>
</comment>
<evidence type="ECO:0000256" key="3">
    <source>
        <dbReference type="ARBA" id="ARBA00012030"/>
    </source>
</evidence>
<dbReference type="Proteomes" id="UP000070188">
    <property type="component" value="Unassembled WGS sequence"/>
</dbReference>
<dbReference type="PANTHER" id="PTHR33693">
    <property type="entry name" value="TYPE-5 URACIL-DNA GLYCOSYLASE"/>
    <property type="match status" value="1"/>
</dbReference>
<dbReference type="GO" id="GO:0051539">
    <property type="term" value="F:4 iron, 4 sulfur cluster binding"/>
    <property type="evidence" value="ECO:0007669"/>
    <property type="project" value="UniProtKB-KW"/>
</dbReference>
<dbReference type="AlphaFoldDB" id="A0A132MXU9"/>
<dbReference type="SMART" id="SM00986">
    <property type="entry name" value="UDG"/>
    <property type="match status" value="1"/>
</dbReference>
<proteinExistence type="inferred from homology"/>
<feature type="domain" description="Uracil-DNA glycosylase-like" evidence="12">
    <location>
        <begin position="42"/>
        <end position="191"/>
    </location>
</feature>
<dbReference type="PATRIC" id="fig|1469144.10.peg.3962"/>
<dbReference type="Gene3D" id="3.40.470.10">
    <property type="entry name" value="Uracil-DNA glycosylase-like domain"/>
    <property type="match status" value="1"/>
</dbReference>
<evidence type="ECO:0000256" key="9">
    <source>
        <dbReference type="ARBA" id="ARBA00023004"/>
    </source>
</evidence>
<evidence type="ECO:0000256" key="5">
    <source>
        <dbReference type="ARBA" id="ARBA00022485"/>
    </source>
</evidence>
<evidence type="ECO:0000256" key="7">
    <source>
        <dbReference type="ARBA" id="ARBA00022763"/>
    </source>
</evidence>
<evidence type="ECO:0000256" key="4">
    <source>
        <dbReference type="ARBA" id="ARBA00019403"/>
    </source>
</evidence>
<dbReference type="GO" id="GO:0004844">
    <property type="term" value="F:uracil DNA N-glycosylase activity"/>
    <property type="evidence" value="ECO:0007669"/>
    <property type="project" value="UniProtKB-EC"/>
</dbReference>
<comment type="similarity">
    <text evidence="2">Belongs to the uracil-DNA glycosylase (UDG) superfamily. Type 4 (UDGa) family.</text>
</comment>
<keyword evidence="14" id="KW-1185">Reference proteome</keyword>
<dbReference type="InterPro" id="IPR005122">
    <property type="entry name" value="Uracil-DNA_glycosylase-like"/>
</dbReference>
<keyword evidence="5" id="KW-0004">4Fe-4S</keyword>